<dbReference type="InterPro" id="IPR051319">
    <property type="entry name" value="Oligoribo/pAp-PDE_c-di-AMP_PDE"/>
</dbReference>
<protein>
    <recommendedName>
        <fullName evidence="1">DDH domain-containing protein</fullName>
    </recommendedName>
</protein>
<dbReference type="Pfam" id="PF01368">
    <property type="entry name" value="DHH"/>
    <property type="match status" value="1"/>
</dbReference>
<evidence type="ECO:0000313" key="2">
    <source>
        <dbReference type="EMBL" id="PIT86291.1"/>
    </source>
</evidence>
<dbReference type="InterPro" id="IPR038763">
    <property type="entry name" value="DHH_sf"/>
</dbReference>
<dbReference type="InterPro" id="IPR001667">
    <property type="entry name" value="DDH_dom"/>
</dbReference>
<reference evidence="3" key="1">
    <citation type="submission" date="2017-09" db="EMBL/GenBank/DDBJ databases">
        <title>Depth-based differentiation of microbial function through sediment-hosted aquifers and enrichment of novel symbionts in the deep terrestrial subsurface.</title>
        <authorList>
            <person name="Probst A.J."/>
            <person name="Ladd B."/>
            <person name="Jarett J.K."/>
            <person name="Geller-Mcgrath D.E."/>
            <person name="Sieber C.M.K."/>
            <person name="Emerson J.B."/>
            <person name="Anantharaman K."/>
            <person name="Thomas B.C."/>
            <person name="Malmstrom R."/>
            <person name="Stieglmeier M."/>
            <person name="Klingl A."/>
            <person name="Woyke T."/>
            <person name="Ryan C.M."/>
            <person name="Banfield J.F."/>
        </authorList>
    </citation>
    <scope>NUCLEOTIDE SEQUENCE [LARGE SCALE GENOMIC DNA]</scope>
</reference>
<dbReference type="Proteomes" id="UP000229362">
    <property type="component" value="Unassembled WGS sequence"/>
</dbReference>
<feature type="domain" description="DDH" evidence="1">
    <location>
        <begin position="19"/>
        <end position="212"/>
    </location>
</feature>
<accession>A0A2M6W0I8</accession>
<sequence>MSLNQTQQIQKLIEDARHILIVFGKNPKGDAIASASALASFLQQHDKQVEIVSDGFVLPKKFLFMKGAKEIMPKVPHLQKFKITIDVKESGLQELSYDVQDEKLHIFITPKSGFFTTQHMQTAQSEFRYNLIISLNTPDLPALGSVYQKNSDLFHQVPLITIDHNIENEHYGTVNLVDATASATAEVVAKLLQEIKRETIDTDIATALLTGMISATNSFKTDNIKPHSLSMASTLVDMGADRQAIIAQLYQTKSLATLRLWGQALAHLNYEKELGLVTSSITREDFTRSGAGEEDLYDIIDELIATSPDEQMTLLLHEHRTGEEETIHCIFYTEKGYDSKQLMAGFNPTGDSRQVSFSFKNKSLKEAEDLVITELRRKLNK</sequence>
<dbReference type="AlphaFoldDB" id="A0A2M6W0I8"/>
<dbReference type="PANTHER" id="PTHR47618:SF1">
    <property type="entry name" value="BIFUNCTIONAL OLIGORIBONUCLEASE AND PAP PHOSPHATASE NRNA"/>
    <property type="match status" value="1"/>
</dbReference>
<evidence type="ECO:0000259" key="1">
    <source>
        <dbReference type="Pfam" id="PF01368"/>
    </source>
</evidence>
<dbReference type="SUPFAM" id="SSF64182">
    <property type="entry name" value="DHH phosphoesterases"/>
    <property type="match status" value="1"/>
</dbReference>
<dbReference type="PANTHER" id="PTHR47618">
    <property type="entry name" value="BIFUNCTIONAL OLIGORIBONUCLEASE AND PAP PHOSPHATASE NRNA"/>
    <property type="match status" value="1"/>
</dbReference>
<gene>
    <name evidence="2" type="ORF">COU33_03995</name>
</gene>
<dbReference type="Gene3D" id="3.90.1640.10">
    <property type="entry name" value="inorganic pyrophosphatase (n-terminal core)"/>
    <property type="match status" value="2"/>
</dbReference>
<dbReference type="Gene3D" id="3.10.310.30">
    <property type="match status" value="1"/>
</dbReference>
<name>A0A2M6W0I8_9BACT</name>
<proteinExistence type="predicted"/>
<evidence type="ECO:0000313" key="3">
    <source>
        <dbReference type="Proteomes" id="UP000229362"/>
    </source>
</evidence>
<organism evidence="2 3">
    <name type="scientific">Candidatus Magasanikbacteria bacterium CG10_big_fil_rev_8_21_14_0_10_43_6</name>
    <dbReference type="NCBI Taxonomy" id="1974650"/>
    <lineage>
        <taxon>Bacteria</taxon>
        <taxon>Candidatus Magasanikiibacteriota</taxon>
    </lineage>
</organism>
<dbReference type="EMBL" id="PFBZ01000172">
    <property type="protein sequence ID" value="PIT86291.1"/>
    <property type="molecule type" value="Genomic_DNA"/>
</dbReference>
<comment type="caution">
    <text evidence="2">The sequence shown here is derived from an EMBL/GenBank/DDBJ whole genome shotgun (WGS) entry which is preliminary data.</text>
</comment>